<dbReference type="AlphaFoldDB" id="A0A8E2JX30"/>
<evidence type="ECO:0000256" key="1">
    <source>
        <dbReference type="ARBA" id="ARBA00004123"/>
    </source>
</evidence>
<evidence type="ECO:0000256" key="6">
    <source>
        <dbReference type="PIRNR" id="PIRNR028763"/>
    </source>
</evidence>
<sequence>MASSSKPAASSGSKKDQLYDRCAEAPPDTVFYQRDLADMQVADDSASLMMLIQQLVDAHMLQVMTWEGQVCYKLRSRDEAAKLKSMTPDERLIFSHIESSGTAGIWTKTIKAKTGVTQTIMTKCLKQLESKALIKAINNVKFPTRKMYMLAHLMPSEDVVGGPWHQDGELDVDLIEALSNIVVRFIERESWVEQKQRGPSKVAIAKRKAYVLSSTNDIEAEPPLFKPPLGPHKLPLIPHPSSHRHYPTCASILAYIRASGVVDTSVALQEQDLQVLLDNLVFDGKIERMGALGYRSVRGAVDREGVGEEGDGNGLSQAPCGRCPVFSLCGEGGPVNAKSCVYFTEWLRTG</sequence>
<comment type="function">
    <text evidence="6">DNA-dependent RNA polymerase catalyzes the transcription of DNA into RNA using the four ribonucleoside triphosphates as substrates. Specific peripheric component of RNA polymerase III which synthesizes small RNAs, such as 5S rRNA and tRNAs.</text>
</comment>
<proteinExistence type="inferred from homology"/>
<organism evidence="7 8">
    <name type="scientific">Glonium stellatum</name>
    <dbReference type="NCBI Taxonomy" id="574774"/>
    <lineage>
        <taxon>Eukaryota</taxon>
        <taxon>Fungi</taxon>
        <taxon>Dikarya</taxon>
        <taxon>Ascomycota</taxon>
        <taxon>Pezizomycotina</taxon>
        <taxon>Dothideomycetes</taxon>
        <taxon>Pleosporomycetidae</taxon>
        <taxon>Gloniales</taxon>
        <taxon>Gloniaceae</taxon>
        <taxon>Glonium</taxon>
    </lineage>
</organism>
<evidence type="ECO:0000256" key="5">
    <source>
        <dbReference type="ARBA" id="ARBA00023242"/>
    </source>
</evidence>
<keyword evidence="4 6" id="KW-0804">Transcription</keyword>
<dbReference type="GO" id="GO:0005666">
    <property type="term" value="C:RNA polymerase III complex"/>
    <property type="evidence" value="ECO:0007669"/>
    <property type="project" value="UniProtKB-UniRule"/>
</dbReference>
<dbReference type="InterPro" id="IPR036388">
    <property type="entry name" value="WH-like_DNA-bd_sf"/>
</dbReference>
<evidence type="ECO:0000256" key="2">
    <source>
        <dbReference type="ARBA" id="ARBA00011038"/>
    </source>
</evidence>
<dbReference type="Pfam" id="PF05158">
    <property type="entry name" value="RNA_pol_Rpc34"/>
    <property type="match status" value="1"/>
</dbReference>
<keyword evidence="3 6" id="KW-0240">DNA-directed RNA polymerase</keyword>
<comment type="similarity">
    <text evidence="2 6">Belongs to the eukaryotic RPC34/RPC39 RNA polymerase subunit family.</text>
</comment>
<keyword evidence="8" id="KW-1185">Reference proteome</keyword>
<evidence type="ECO:0000256" key="4">
    <source>
        <dbReference type="ARBA" id="ARBA00023163"/>
    </source>
</evidence>
<dbReference type="InterPro" id="IPR036390">
    <property type="entry name" value="WH_DNA-bd_sf"/>
</dbReference>
<reference evidence="7 8" key="1">
    <citation type="journal article" date="2016" name="Nat. Commun.">
        <title>Ectomycorrhizal ecology is imprinted in the genome of the dominant symbiotic fungus Cenococcum geophilum.</title>
        <authorList>
            <consortium name="DOE Joint Genome Institute"/>
            <person name="Peter M."/>
            <person name="Kohler A."/>
            <person name="Ohm R.A."/>
            <person name="Kuo A."/>
            <person name="Krutzmann J."/>
            <person name="Morin E."/>
            <person name="Arend M."/>
            <person name="Barry K.W."/>
            <person name="Binder M."/>
            <person name="Choi C."/>
            <person name="Clum A."/>
            <person name="Copeland A."/>
            <person name="Grisel N."/>
            <person name="Haridas S."/>
            <person name="Kipfer T."/>
            <person name="LaButti K."/>
            <person name="Lindquist E."/>
            <person name="Lipzen A."/>
            <person name="Maire R."/>
            <person name="Meier B."/>
            <person name="Mihaltcheva S."/>
            <person name="Molinier V."/>
            <person name="Murat C."/>
            <person name="Poggeler S."/>
            <person name="Quandt C.A."/>
            <person name="Sperisen C."/>
            <person name="Tritt A."/>
            <person name="Tisserant E."/>
            <person name="Crous P.W."/>
            <person name="Henrissat B."/>
            <person name="Nehls U."/>
            <person name="Egli S."/>
            <person name="Spatafora J.W."/>
            <person name="Grigoriev I.V."/>
            <person name="Martin F.M."/>
        </authorList>
    </citation>
    <scope>NUCLEOTIDE SEQUENCE [LARGE SCALE GENOMIC DNA]</scope>
    <source>
        <strain evidence="7 8">CBS 207.34</strain>
    </source>
</reference>
<evidence type="ECO:0000313" key="8">
    <source>
        <dbReference type="Proteomes" id="UP000250140"/>
    </source>
</evidence>
<comment type="subcellular location">
    <subcellularLocation>
        <location evidence="1 6">Nucleus</location>
    </subcellularLocation>
</comment>
<dbReference type="EMBL" id="KV748829">
    <property type="protein sequence ID" value="OCL12809.1"/>
    <property type="molecule type" value="Genomic_DNA"/>
</dbReference>
<protein>
    <recommendedName>
        <fullName evidence="6">DNA-directed RNA polymerase III subunit RPC6</fullName>
        <shortName evidence="6">RNA polymerase III subunit C6</shortName>
    </recommendedName>
</protein>
<dbReference type="GO" id="GO:0006383">
    <property type="term" value="P:transcription by RNA polymerase III"/>
    <property type="evidence" value="ECO:0007669"/>
    <property type="project" value="UniProtKB-UniRule"/>
</dbReference>
<dbReference type="GO" id="GO:0005654">
    <property type="term" value="C:nucleoplasm"/>
    <property type="evidence" value="ECO:0007669"/>
    <property type="project" value="UniProtKB-ARBA"/>
</dbReference>
<dbReference type="Proteomes" id="UP000250140">
    <property type="component" value="Unassembled WGS sequence"/>
</dbReference>
<dbReference type="InterPro" id="IPR007832">
    <property type="entry name" value="RNA_pol_Rpc34"/>
</dbReference>
<accession>A0A8E2JX30</accession>
<keyword evidence="5 6" id="KW-0539">Nucleus</keyword>
<dbReference type="PIRSF" id="PIRSF028763">
    <property type="entry name" value="RNA_pol_Rpc34"/>
    <property type="match status" value="1"/>
</dbReference>
<evidence type="ECO:0000256" key="3">
    <source>
        <dbReference type="ARBA" id="ARBA00022478"/>
    </source>
</evidence>
<dbReference type="PANTHER" id="PTHR12780">
    <property type="entry name" value="RNA POLYMERASE III DNA DIRECTED , 39KD SUBUNIT-RELATED"/>
    <property type="match status" value="1"/>
</dbReference>
<dbReference type="FunFam" id="1.10.10.10:FF:000116">
    <property type="entry name" value="DNA-directed RNA polymerase III subunit RPC6"/>
    <property type="match status" value="1"/>
</dbReference>
<gene>
    <name evidence="7" type="ORF">AOQ84DRAFT_226918</name>
</gene>
<dbReference type="InterPro" id="IPR016049">
    <property type="entry name" value="RNA_pol_Rpc34-like"/>
</dbReference>
<dbReference type="GO" id="GO:0005737">
    <property type="term" value="C:cytoplasm"/>
    <property type="evidence" value="ECO:0007669"/>
    <property type="project" value="UniProtKB-ARBA"/>
</dbReference>
<dbReference type="Gene3D" id="1.10.10.10">
    <property type="entry name" value="Winged helix-like DNA-binding domain superfamily/Winged helix DNA-binding domain"/>
    <property type="match status" value="1"/>
</dbReference>
<evidence type="ECO:0000313" key="7">
    <source>
        <dbReference type="EMBL" id="OCL12809.1"/>
    </source>
</evidence>
<dbReference type="OrthoDB" id="613763at2759"/>
<dbReference type="SUPFAM" id="SSF46785">
    <property type="entry name" value="Winged helix' DNA-binding domain"/>
    <property type="match status" value="1"/>
</dbReference>
<name>A0A8E2JX30_9PEZI</name>